<comment type="caution">
    <text evidence="4">The sequence shown here is derived from an EMBL/GenBank/DDBJ whole genome shotgun (WGS) entry which is preliminary data.</text>
</comment>
<organism evidence="4 5">
    <name type="scientific">Steccherinum ochraceum</name>
    <dbReference type="NCBI Taxonomy" id="92696"/>
    <lineage>
        <taxon>Eukaryota</taxon>
        <taxon>Fungi</taxon>
        <taxon>Dikarya</taxon>
        <taxon>Basidiomycota</taxon>
        <taxon>Agaricomycotina</taxon>
        <taxon>Agaricomycetes</taxon>
        <taxon>Polyporales</taxon>
        <taxon>Steccherinaceae</taxon>
        <taxon>Steccherinum</taxon>
    </lineage>
</organism>
<evidence type="ECO:0000313" key="4">
    <source>
        <dbReference type="EMBL" id="TCD67224.1"/>
    </source>
</evidence>
<accession>A0A4R0RWH9</accession>
<sequence>MSLWPPAPEPKTRLGRHRALSPLAGIHVSPLALGAMSVGDGSWDILGHQDKDKSFALLDAFYEAGGNLIDTANNYQDESSEKYIGEWIEKRGIRDQIVIATKYSTNFKRAQGPELGQKTHYTGNNLKSLRISLEASLKKLCTDYVDILYIHWWDWSSSVEEVMNGLHHLVAAGKVLYLGVSDVPAWIVTRANQYARSNSKTPFCVYQGSWSILDRDLERDILPMCRMEGMAICPWAVLASGKIRTDAEEERRRKTGENGVAYLPGAPWERTPEERKVCLALEEVGKQVGAQNITSVAIAYLMQKIPYVFPIVGGRKVEQLLQNIEALDIALSPEQIKFLDDASPFAPGFPYTHFGDGSDYNFLVRNTAVLDRWSRAEAIRPPFKNGN</sequence>
<dbReference type="Proteomes" id="UP000292702">
    <property type="component" value="Unassembled WGS sequence"/>
</dbReference>
<protein>
    <recommendedName>
        <fullName evidence="3">NADP-dependent oxidoreductase domain-containing protein</fullName>
    </recommendedName>
</protein>
<keyword evidence="5" id="KW-1185">Reference proteome</keyword>
<dbReference type="InterPro" id="IPR023210">
    <property type="entry name" value="NADP_OxRdtase_dom"/>
</dbReference>
<dbReference type="SUPFAM" id="SSF51430">
    <property type="entry name" value="NAD(P)-linked oxidoreductase"/>
    <property type="match status" value="1"/>
</dbReference>
<proteinExistence type="inferred from homology"/>
<reference evidence="4 5" key="1">
    <citation type="submission" date="2018-11" db="EMBL/GenBank/DDBJ databases">
        <title>Genome assembly of Steccherinum ochraceum LE-BIN_3174, the white-rot fungus of the Steccherinaceae family (The Residual Polyporoid clade, Polyporales, Basidiomycota).</title>
        <authorList>
            <person name="Fedorova T.V."/>
            <person name="Glazunova O.A."/>
            <person name="Landesman E.O."/>
            <person name="Moiseenko K.V."/>
            <person name="Psurtseva N.V."/>
            <person name="Savinova O.S."/>
            <person name="Shakhova N.V."/>
            <person name="Tyazhelova T.V."/>
            <person name="Vasina D.V."/>
        </authorList>
    </citation>
    <scope>NUCLEOTIDE SEQUENCE [LARGE SCALE GENOMIC DNA]</scope>
    <source>
        <strain evidence="4 5">LE-BIN_3174</strain>
    </source>
</reference>
<dbReference type="OrthoDB" id="48988at2759"/>
<gene>
    <name evidence="4" type="ORF">EIP91_000353</name>
</gene>
<keyword evidence="1" id="KW-0521">NADP</keyword>
<dbReference type="AlphaFoldDB" id="A0A4R0RWH9"/>
<dbReference type="Pfam" id="PF00248">
    <property type="entry name" value="Aldo_ket_red"/>
    <property type="match status" value="1"/>
</dbReference>
<evidence type="ECO:0000256" key="1">
    <source>
        <dbReference type="ARBA" id="ARBA00022857"/>
    </source>
</evidence>
<evidence type="ECO:0000259" key="3">
    <source>
        <dbReference type="Pfam" id="PF00248"/>
    </source>
</evidence>
<dbReference type="PANTHER" id="PTHR43364">
    <property type="entry name" value="NADH-SPECIFIC METHYLGLYOXAL REDUCTASE-RELATED"/>
    <property type="match status" value="1"/>
</dbReference>
<dbReference type="InterPro" id="IPR036812">
    <property type="entry name" value="NAD(P)_OxRdtase_dom_sf"/>
</dbReference>
<dbReference type="Gene3D" id="3.20.20.100">
    <property type="entry name" value="NADP-dependent oxidoreductase domain"/>
    <property type="match status" value="1"/>
</dbReference>
<dbReference type="EMBL" id="RWJN01000105">
    <property type="protein sequence ID" value="TCD67224.1"/>
    <property type="molecule type" value="Genomic_DNA"/>
</dbReference>
<dbReference type="STRING" id="92696.A0A4R0RWH9"/>
<dbReference type="InterPro" id="IPR050523">
    <property type="entry name" value="AKR_Detox_Biosynth"/>
</dbReference>
<evidence type="ECO:0000256" key="2">
    <source>
        <dbReference type="ARBA" id="ARBA00038157"/>
    </source>
</evidence>
<name>A0A4R0RWH9_9APHY</name>
<evidence type="ECO:0000313" key="5">
    <source>
        <dbReference type="Proteomes" id="UP000292702"/>
    </source>
</evidence>
<feature type="domain" description="NADP-dependent oxidoreductase" evidence="3">
    <location>
        <begin position="30"/>
        <end position="342"/>
    </location>
</feature>
<comment type="similarity">
    <text evidence="2">Belongs to the aldo/keto reductase family. Aldo/keto reductase 2 subfamily.</text>
</comment>
<dbReference type="PANTHER" id="PTHR43364:SF7">
    <property type="entry name" value="NADP-DEPENDENT OXIDOREDUCTASE DOMAIN-CONTAINING PROTEIN-RELATED"/>
    <property type="match status" value="1"/>
</dbReference>